<proteinExistence type="predicted"/>
<dbReference type="OrthoDB" id="10023333at2759"/>
<organism evidence="1 2">
    <name type="scientific">Leptobrachium leishanense</name>
    <name type="common">Leishan spiny toad</name>
    <dbReference type="NCBI Taxonomy" id="445787"/>
    <lineage>
        <taxon>Eukaryota</taxon>
        <taxon>Metazoa</taxon>
        <taxon>Chordata</taxon>
        <taxon>Craniata</taxon>
        <taxon>Vertebrata</taxon>
        <taxon>Euteleostomi</taxon>
        <taxon>Amphibia</taxon>
        <taxon>Batrachia</taxon>
        <taxon>Anura</taxon>
        <taxon>Pelobatoidea</taxon>
        <taxon>Megophryidae</taxon>
        <taxon>Leptobrachium</taxon>
    </lineage>
</organism>
<reference evidence="1" key="1">
    <citation type="submission" date="2025-08" db="UniProtKB">
        <authorList>
            <consortium name="Ensembl"/>
        </authorList>
    </citation>
    <scope>IDENTIFICATION</scope>
</reference>
<evidence type="ECO:0000313" key="1">
    <source>
        <dbReference type="Ensembl" id="ENSLLEP00000002992.1"/>
    </source>
</evidence>
<dbReference type="InterPro" id="IPR026065">
    <property type="entry name" value="FAM60A"/>
</dbReference>
<dbReference type="GO" id="GO:0070822">
    <property type="term" value="C:Sin3-type complex"/>
    <property type="evidence" value="ECO:0007669"/>
    <property type="project" value="TreeGrafter"/>
</dbReference>
<dbReference type="GeneTree" id="ENSGT00390000006485"/>
<dbReference type="Ensembl" id="ENSLLET00000003114.1">
    <property type="protein sequence ID" value="ENSLLEP00000002992.1"/>
    <property type="gene ID" value="ENSLLEG00000001926.1"/>
</dbReference>
<sequence length="198" mass="22538">MKPKTYRSPKGCCICKIRAPTCRYTDSKLYEGDFRSCFGLDEERSGDLCSECATLVKNWRKQPRPSKNNWNDVVDSKIHNHRTRITRQMVKKSSSKMKQNMSNAIYDAISIKSSASPVPSTCTKEDMEVCSVSNQDDGYSFLDPAYWKRQKVCCGIIYKGICGEVMIDLKHFNPCYNKTKNGSQGTEGNVNPEDQRTE</sequence>
<dbReference type="PANTHER" id="PTHR13422">
    <property type="entry name" value="SIN3-HDAC COMPLEX-ASSOCIATED FACTOR"/>
    <property type="match status" value="1"/>
</dbReference>
<protein>
    <submittedName>
        <fullName evidence="1">Uncharacterized protein</fullName>
    </submittedName>
</protein>
<name>A0A8C5LNW7_9ANUR</name>
<dbReference type="Pfam" id="PF15396">
    <property type="entry name" value="FAM60A"/>
    <property type="match status" value="1"/>
</dbReference>
<keyword evidence="2" id="KW-1185">Reference proteome</keyword>
<dbReference type="GO" id="GO:0030336">
    <property type="term" value="P:negative regulation of cell migration"/>
    <property type="evidence" value="ECO:0007669"/>
    <property type="project" value="TreeGrafter"/>
</dbReference>
<reference evidence="1" key="2">
    <citation type="submission" date="2025-09" db="UniProtKB">
        <authorList>
            <consortium name="Ensembl"/>
        </authorList>
    </citation>
    <scope>IDENTIFICATION</scope>
</reference>
<dbReference type="PANTHER" id="PTHR13422:SF12">
    <property type="entry name" value="SIN3-HDAC COMPLEX-ASSOCIATED FACTOR"/>
    <property type="match status" value="1"/>
</dbReference>
<dbReference type="Proteomes" id="UP000694569">
    <property type="component" value="Unplaced"/>
</dbReference>
<evidence type="ECO:0000313" key="2">
    <source>
        <dbReference type="Proteomes" id="UP000694569"/>
    </source>
</evidence>
<accession>A0A8C5LNW7</accession>
<dbReference type="AlphaFoldDB" id="A0A8C5LNW7"/>